<dbReference type="GeneID" id="108826505"/>
<evidence type="ECO:0000313" key="3">
    <source>
        <dbReference type="RefSeq" id="XP_018455382.1"/>
    </source>
</evidence>
<feature type="compositionally biased region" description="Polar residues" evidence="1">
    <location>
        <begin position="41"/>
        <end position="56"/>
    </location>
</feature>
<reference evidence="2" key="1">
    <citation type="journal article" date="2019" name="Database">
        <title>The radish genome database (RadishGD): an integrated information resource for radish genomics.</title>
        <authorList>
            <person name="Yu H.J."/>
            <person name="Baek S."/>
            <person name="Lee Y.J."/>
            <person name="Cho A."/>
            <person name="Mun J.H."/>
        </authorList>
    </citation>
    <scope>NUCLEOTIDE SEQUENCE [LARGE SCALE GENOMIC DNA]</scope>
    <source>
        <strain evidence="2">cv. WK10039</strain>
    </source>
</reference>
<feature type="region of interest" description="Disordered" evidence="1">
    <location>
        <begin position="203"/>
        <end position="224"/>
    </location>
</feature>
<dbReference type="Gene3D" id="6.10.250.1310">
    <property type="match status" value="2"/>
</dbReference>
<dbReference type="AlphaFoldDB" id="A0A6J0L5F9"/>
<accession>A0A6J0L5F9</accession>
<organism evidence="2 3">
    <name type="scientific">Raphanus sativus</name>
    <name type="common">Radish</name>
    <name type="synonym">Raphanus raphanistrum var. sativus</name>
    <dbReference type="NCBI Taxonomy" id="3726"/>
    <lineage>
        <taxon>Eukaryota</taxon>
        <taxon>Viridiplantae</taxon>
        <taxon>Streptophyta</taxon>
        <taxon>Embryophyta</taxon>
        <taxon>Tracheophyta</taxon>
        <taxon>Spermatophyta</taxon>
        <taxon>Magnoliopsida</taxon>
        <taxon>eudicotyledons</taxon>
        <taxon>Gunneridae</taxon>
        <taxon>Pentapetalae</taxon>
        <taxon>rosids</taxon>
        <taxon>malvids</taxon>
        <taxon>Brassicales</taxon>
        <taxon>Brassicaceae</taxon>
        <taxon>Brassiceae</taxon>
        <taxon>Raphanus</taxon>
    </lineage>
</organism>
<protein>
    <submittedName>
        <fullName evidence="3">Helicase protein MOM1-like isoform X2</fullName>
    </submittedName>
</protein>
<name>A0A6J0L5F9_RAPSA</name>
<reference evidence="3" key="2">
    <citation type="submission" date="2025-08" db="UniProtKB">
        <authorList>
            <consortium name="RefSeq"/>
        </authorList>
    </citation>
    <scope>IDENTIFICATION</scope>
    <source>
        <tissue evidence="3">Leaf</tissue>
    </source>
</reference>
<sequence length="224" mass="25271">MQERSVSTPTSAEPHIAGQSAASDQEIMDVSDECSLPSPLVETNQADDQSLTNEGQNIAVETGFVESSAAPVPPLVNNSATAHGQSATKHVPPVFSDPFPHKLEMLQRQSHIRKNYVEAKSLLKAEFQRRSAELNEQFKRKHDDVEAEYGAKNSEHTSSFRMFSNLQLEVEKSQRQSEIEKNYEEEDSLLTAELQRRRAEVNEEFKRKHDDIEAEYTAKSSEHT</sequence>
<feature type="region of interest" description="Disordered" evidence="1">
    <location>
        <begin position="137"/>
        <end position="161"/>
    </location>
</feature>
<proteinExistence type="predicted"/>
<feature type="compositionally biased region" description="Polar residues" evidence="1">
    <location>
        <begin position="76"/>
        <end position="88"/>
    </location>
</feature>
<feature type="region of interest" description="Disordered" evidence="1">
    <location>
        <begin position="1"/>
        <end position="95"/>
    </location>
</feature>
<evidence type="ECO:0000256" key="1">
    <source>
        <dbReference type="SAM" id="MobiDB-lite"/>
    </source>
</evidence>
<gene>
    <name evidence="3" type="primary">LOC108826505</name>
</gene>
<feature type="compositionally biased region" description="Polar residues" evidence="1">
    <location>
        <begin position="1"/>
        <end position="11"/>
    </location>
</feature>
<keyword evidence="2" id="KW-1185">Reference proteome</keyword>
<dbReference type="OrthoDB" id="10599551at2759"/>
<dbReference type="Proteomes" id="UP000504610">
    <property type="component" value="Chromosome 9"/>
</dbReference>
<evidence type="ECO:0000313" key="2">
    <source>
        <dbReference type="Proteomes" id="UP000504610"/>
    </source>
</evidence>
<dbReference type="RefSeq" id="XP_018455382.1">
    <property type="nucleotide sequence ID" value="XM_018599880.2"/>
</dbReference>